<sequence length="61" mass="6575">MNLASSSPTQFCRVGKAGGEVQQGEQGEKEFFFNNAFSPPASPASSAYHHAKFPWQTTSVP</sequence>
<gene>
    <name evidence="2" type="ORF">FNW02_14865</name>
</gene>
<comment type="caution">
    <text evidence="2">The sequence shown here is derived from an EMBL/GenBank/DDBJ whole genome shotgun (WGS) entry which is preliminary data.</text>
</comment>
<name>A0AA40SY38_9NOST</name>
<evidence type="ECO:0000313" key="3">
    <source>
        <dbReference type="Proteomes" id="UP001165986"/>
    </source>
</evidence>
<reference evidence="2" key="1">
    <citation type="submission" date="2019-07" db="EMBL/GenBank/DDBJ databases">
        <title>Toxilogical consequences of a new and cryptic species of cyanobacteria (Komarekiella delphini-convector) recovered from the epidermis of a bottlenose dolphin and 1500 ft. in the air.</title>
        <authorList>
            <person name="Brown A.O."/>
            <person name="Dvorak P."/>
            <person name="Villanueva C.D."/>
            <person name="Foss A.J."/>
            <person name="Garvey A.D."/>
            <person name="Gibson Q.A."/>
            <person name="Johansen J.R."/>
            <person name="Casamatta D.A."/>
        </authorList>
    </citation>
    <scope>NUCLEOTIDE SEQUENCE</scope>
    <source>
        <strain evidence="2">SJRDD-AB1</strain>
    </source>
</reference>
<organism evidence="2 3">
    <name type="scientific">Komarekiella delphini-convector SJRDD-AB1</name>
    <dbReference type="NCBI Taxonomy" id="2593771"/>
    <lineage>
        <taxon>Bacteria</taxon>
        <taxon>Bacillati</taxon>
        <taxon>Cyanobacteriota</taxon>
        <taxon>Cyanophyceae</taxon>
        <taxon>Nostocales</taxon>
        <taxon>Nostocaceae</taxon>
        <taxon>Komarekiella</taxon>
        <taxon>Komarekiella delphini-convector</taxon>
    </lineage>
</organism>
<feature type="region of interest" description="Disordered" evidence="1">
    <location>
        <begin position="34"/>
        <end position="61"/>
    </location>
</feature>
<evidence type="ECO:0000256" key="1">
    <source>
        <dbReference type="SAM" id="MobiDB-lite"/>
    </source>
</evidence>
<dbReference type="AlphaFoldDB" id="A0AA40SY38"/>
<accession>A0AA40SY38</accession>
<protein>
    <submittedName>
        <fullName evidence="2">Uncharacterized protein</fullName>
    </submittedName>
</protein>
<feature type="compositionally biased region" description="Low complexity" evidence="1">
    <location>
        <begin position="34"/>
        <end position="47"/>
    </location>
</feature>
<proteinExistence type="predicted"/>
<dbReference type="EMBL" id="VJXY01000014">
    <property type="protein sequence ID" value="MBD6617080.1"/>
    <property type="molecule type" value="Genomic_DNA"/>
</dbReference>
<dbReference type="Proteomes" id="UP001165986">
    <property type="component" value="Unassembled WGS sequence"/>
</dbReference>
<evidence type="ECO:0000313" key="2">
    <source>
        <dbReference type="EMBL" id="MBD6617080.1"/>
    </source>
</evidence>
<keyword evidence="3" id="KW-1185">Reference proteome</keyword>